<dbReference type="SUPFAM" id="SSF53187">
    <property type="entry name" value="Zn-dependent exopeptidases"/>
    <property type="match status" value="1"/>
</dbReference>
<evidence type="ECO:0000313" key="6">
    <source>
        <dbReference type="Proteomes" id="UP000515312"/>
    </source>
</evidence>
<sequence>MRIKIGSCAMLLMPLLAPTAPAHTQQLSEPEHAIVSYIQANEQASNDLLKKLVEINSGTRNLEGVRAIGKIITEQLDDLGFQTKWIPMDEVKRAGNLIAEHPCPAPGKCGKRMLLIGHMDTVFEKDSPFQHYTVSGTGNGNIATGPGTNDMKGGLVIMLYALKAMQAAGVLKQTDITIVLSGDEEAHGEPATISRRDMIAAAKHSDVALEFEGTPRVNGVFYGSVSRRSSITWRIKATGETGHSSGIFSESKGDGAIYEVARILDAFRTQLPEKYLTYNVGLILGGTSVSVDSEGISGSATGKDNIIAPTAYVSGDIRTISNEQSDRVEAKMKAIVAQHLPKTNATIEFGEGYPAMAPTEESRALLRMLNEANKSLDFPEMPELDPMKRGAGDIAFVADTLPGLAGIGATGEGAHAPGETVDLSAQPINTERAALLMYRLSKVDANADLKSLYPATSPQ</sequence>
<evidence type="ECO:0000256" key="2">
    <source>
        <dbReference type="ARBA" id="ARBA00022801"/>
    </source>
</evidence>
<dbReference type="InterPro" id="IPR036264">
    <property type="entry name" value="Bact_exopeptidase_dim_dom"/>
</dbReference>
<keyword evidence="6" id="KW-1185">Reference proteome</keyword>
<dbReference type="Pfam" id="PF07687">
    <property type="entry name" value="M20_dimer"/>
    <property type="match status" value="1"/>
</dbReference>
<dbReference type="Gene3D" id="3.40.630.10">
    <property type="entry name" value="Zn peptidases"/>
    <property type="match status" value="1"/>
</dbReference>
<gene>
    <name evidence="5" type="ORF">H7849_16910</name>
</gene>
<dbReference type="PANTHER" id="PTHR43808">
    <property type="entry name" value="ACETYLORNITHINE DEACETYLASE"/>
    <property type="match status" value="1"/>
</dbReference>
<name>A0A7G8BR70_9BACT</name>
<dbReference type="EMBL" id="CP060394">
    <property type="protein sequence ID" value="QNI35040.1"/>
    <property type="molecule type" value="Genomic_DNA"/>
</dbReference>
<dbReference type="AlphaFoldDB" id="A0A7G8BR70"/>
<dbReference type="Proteomes" id="UP000515312">
    <property type="component" value="Chromosome"/>
</dbReference>
<evidence type="ECO:0000313" key="5">
    <source>
        <dbReference type="EMBL" id="QNI35040.1"/>
    </source>
</evidence>
<proteinExistence type="predicted"/>
<dbReference type="InterPro" id="IPR011650">
    <property type="entry name" value="Peptidase_M20_dimer"/>
</dbReference>
<keyword evidence="3" id="KW-0732">Signal</keyword>
<dbReference type="Pfam" id="PF01546">
    <property type="entry name" value="Peptidase_M20"/>
    <property type="match status" value="1"/>
</dbReference>
<reference evidence="5 6" key="1">
    <citation type="submission" date="2020-08" db="EMBL/GenBank/DDBJ databases">
        <title>Edaphobacter telluris sp. nov. and Acidobacterium dinghuensis sp. nov., two acidobacteria isolated from forest soil.</title>
        <authorList>
            <person name="Fu J."/>
            <person name="Qiu L."/>
        </authorList>
    </citation>
    <scope>NUCLEOTIDE SEQUENCE [LARGE SCALE GENOMIC DNA]</scope>
    <source>
        <strain evidence="5">4Y35</strain>
    </source>
</reference>
<dbReference type="GO" id="GO:0046872">
    <property type="term" value="F:metal ion binding"/>
    <property type="evidence" value="ECO:0007669"/>
    <property type="project" value="UniProtKB-KW"/>
</dbReference>
<dbReference type="GO" id="GO:0016787">
    <property type="term" value="F:hydrolase activity"/>
    <property type="evidence" value="ECO:0007669"/>
    <property type="project" value="UniProtKB-KW"/>
</dbReference>
<evidence type="ECO:0000259" key="4">
    <source>
        <dbReference type="Pfam" id="PF07687"/>
    </source>
</evidence>
<feature type="signal peptide" evidence="3">
    <location>
        <begin position="1"/>
        <end position="22"/>
    </location>
</feature>
<feature type="domain" description="Peptidase M20 dimerisation" evidence="4">
    <location>
        <begin position="226"/>
        <end position="343"/>
    </location>
</feature>
<keyword evidence="1" id="KW-0479">Metal-binding</keyword>
<dbReference type="Gene3D" id="3.30.70.360">
    <property type="match status" value="1"/>
</dbReference>
<feature type="chain" id="PRO_5028990841" evidence="3">
    <location>
        <begin position="23"/>
        <end position="459"/>
    </location>
</feature>
<dbReference type="PANTHER" id="PTHR43808:SF32">
    <property type="entry name" value="ARGE_DAPE-RELATED DEACYLASE"/>
    <property type="match status" value="1"/>
</dbReference>
<keyword evidence="2 5" id="KW-0378">Hydrolase</keyword>
<evidence type="ECO:0000256" key="3">
    <source>
        <dbReference type="SAM" id="SignalP"/>
    </source>
</evidence>
<organism evidence="5 6">
    <name type="scientific">Alloacidobacterium dinghuense</name>
    <dbReference type="NCBI Taxonomy" id="2763107"/>
    <lineage>
        <taxon>Bacteria</taxon>
        <taxon>Pseudomonadati</taxon>
        <taxon>Acidobacteriota</taxon>
        <taxon>Terriglobia</taxon>
        <taxon>Terriglobales</taxon>
        <taxon>Acidobacteriaceae</taxon>
        <taxon>Alloacidobacterium</taxon>
    </lineage>
</organism>
<dbReference type="InterPro" id="IPR002933">
    <property type="entry name" value="Peptidase_M20"/>
</dbReference>
<dbReference type="KEGG" id="adin:H7849_16910"/>
<evidence type="ECO:0000256" key="1">
    <source>
        <dbReference type="ARBA" id="ARBA00022723"/>
    </source>
</evidence>
<dbReference type="InterPro" id="IPR050072">
    <property type="entry name" value="Peptidase_M20A"/>
</dbReference>
<protein>
    <submittedName>
        <fullName evidence="5">M20/M25/M40 family metallo-hydrolase</fullName>
    </submittedName>
</protein>
<accession>A0A7G8BR70</accession>
<dbReference type="SUPFAM" id="SSF55031">
    <property type="entry name" value="Bacterial exopeptidase dimerisation domain"/>
    <property type="match status" value="1"/>
</dbReference>